<dbReference type="SUPFAM" id="SSF57701">
    <property type="entry name" value="Zn2/Cys6 DNA-binding domain"/>
    <property type="match status" value="1"/>
</dbReference>
<evidence type="ECO:0000313" key="4">
    <source>
        <dbReference type="EMBL" id="KAF4963557.1"/>
    </source>
</evidence>
<organism evidence="4 5">
    <name type="scientific">Fusarium sarcochroum</name>
    <dbReference type="NCBI Taxonomy" id="1208366"/>
    <lineage>
        <taxon>Eukaryota</taxon>
        <taxon>Fungi</taxon>
        <taxon>Dikarya</taxon>
        <taxon>Ascomycota</taxon>
        <taxon>Pezizomycotina</taxon>
        <taxon>Sordariomycetes</taxon>
        <taxon>Hypocreomycetidae</taxon>
        <taxon>Hypocreales</taxon>
        <taxon>Nectriaceae</taxon>
        <taxon>Fusarium</taxon>
        <taxon>Fusarium lateritium species complex</taxon>
    </lineage>
</organism>
<protein>
    <recommendedName>
        <fullName evidence="3">Zn(2)-C6 fungal-type domain-containing protein</fullName>
    </recommendedName>
</protein>
<dbReference type="GO" id="GO:0000981">
    <property type="term" value="F:DNA-binding transcription factor activity, RNA polymerase II-specific"/>
    <property type="evidence" value="ECO:0007669"/>
    <property type="project" value="InterPro"/>
</dbReference>
<evidence type="ECO:0000259" key="3">
    <source>
        <dbReference type="PROSITE" id="PS50048"/>
    </source>
</evidence>
<dbReference type="InterPro" id="IPR001138">
    <property type="entry name" value="Zn2Cys6_DnaBD"/>
</dbReference>
<keyword evidence="1" id="KW-0539">Nucleus</keyword>
<evidence type="ECO:0000313" key="5">
    <source>
        <dbReference type="Proteomes" id="UP000622797"/>
    </source>
</evidence>
<dbReference type="PROSITE" id="PS00463">
    <property type="entry name" value="ZN2_CY6_FUNGAL_1"/>
    <property type="match status" value="1"/>
</dbReference>
<dbReference type="Proteomes" id="UP000622797">
    <property type="component" value="Unassembled WGS sequence"/>
</dbReference>
<evidence type="ECO:0000256" key="2">
    <source>
        <dbReference type="SAM" id="MobiDB-lite"/>
    </source>
</evidence>
<reference evidence="4" key="2">
    <citation type="submission" date="2020-05" db="EMBL/GenBank/DDBJ databases">
        <authorList>
            <person name="Kim H.-S."/>
            <person name="Proctor R.H."/>
            <person name="Brown D.W."/>
        </authorList>
    </citation>
    <scope>NUCLEOTIDE SEQUENCE</scope>
    <source>
        <strain evidence="4">NRRL 20472</strain>
    </source>
</reference>
<dbReference type="Pfam" id="PF00172">
    <property type="entry name" value="Zn_clus"/>
    <property type="match status" value="1"/>
</dbReference>
<feature type="domain" description="Zn(2)-C6 fungal-type" evidence="3">
    <location>
        <begin position="14"/>
        <end position="45"/>
    </location>
</feature>
<dbReference type="AlphaFoldDB" id="A0A8H4X6A8"/>
<gene>
    <name evidence="4" type="ORF">FSARC_8427</name>
</gene>
<feature type="region of interest" description="Disordered" evidence="2">
    <location>
        <begin position="229"/>
        <end position="252"/>
    </location>
</feature>
<dbReference type="Gene3D" id="4.10.240.10">
    <property type="entry name" value="Zn(2)-C6 fungal-type DNA-binding domain"/>
    <property type="match status" value="1"/>
</dbReference>
<dbReference type="InterPro" id="IPR036864">
    <property type="entry name" value="Zn2-C6_fun-type_DNA-bd_sf"/>
</dbReference>
<evidence type="ECO:0000256" key="1">
    <source>
        <dbReference type="ARBA" id="ARBA00023242"/>
    </source>
</evidence>
<comment type="caution">
    <text evidence="4">The sequence shown here is derived from an EMBL/GenBank/DDBJ whole genome shotgun (WGS) entry which is preliminary data.</text>
</comment>
<feature type="compositionally biased region" description="Low complexity" evidence="2">
    <location>
        <begin position="229"/>
        <end position="250"/>
    </location>
</feature>
<dbReference type="GO" id="GO:0008270">
    <property type="term" value="F:zinc ion binding"/>
    <property type="evidence" value="ECO:0007669"/>
    <property type="project" value="InterPro"/>
</dbReference>
<name>A0A8H4X6A8_9HYPO</name>
<dbReference type="CDD" id="cd00067">
    <property type="entry name" value="GAL4"/>
    <property type="match status" value="1"/>
</dbReference>
<dbReference type="OrthoDB" id="4222821at2759"/>
<accession>A0A8H4X6A8</accession>
<dbReference type="PROSITE" id="PS50048">
    <property type="entry name" value="ZN2_CY6_FUNGAL_2"/>
    <property type="match status" value="1"/>
</dbReference>
<keyword evidence="5" id="KW-1185">Reference proteome</keyword>
<reference evidence="4" key="1">
    <citation type="journal article" date="2020" name="BMC Genomics">
        <title>Correction to: Identification and distribution of gene clusters required for synthesis of sphingolipid metabolism inhibitors in diverse species of the filamentous fungus Fusarium.</title>
        <authorList>
            <person name="Kim H.S."/>
            <person name="Lohmar J.M."/>
            <person name="Busman M."/>
            <person name="Brown D.W."/>
            <person name="Naumann T.A."/>
            <person name="Divon H.H."/>
            <person name="Lysoe E."/>
            <person name="Uhlig S."/>
            <person name="Proctor R.H."/>
        </authorList>
    </citation>
    <scope>NUCLEOTIDE SEQUENCE</scope>
    <source>
        <strain evidence="4">NRRL 20472</strain>
    </source>
</reference>
<proteinExistence type="predicted"/>
<dbReference type="EMBL" id="JABEXW010000464">
    <property type="protein sequence ID" value="KAF4963557.1"/>
    <property type="molecule type" value="Genomic_DNA"/>
</dbReference>
<sequence length="395" mass="44067">MHTPATHPNQIRSACERCRRQKLRCSRPVGPSATCARCTRLGLTCQPGLQRRVGRPPKKDVVDLVLHKQSGQNSGDIHSADDIQFIQGLLDDPTAWNLDPFCTYTPEGLPFPMETWPAVQELDPPEVEQIVISPSAQLFETLSGLNVDIHRGWRFVSRMASNVPLSEFVCHNRNLANGFEDIQLVLKVAQEFLVVLKTLHRQLGTRTVCSQGRRPQARRAVLALTEVPTLSGSTTPSSSGGTTPASGSTTPQPPPIFDSSTIFLVISCYVQLIKHLEFVLRIIHTCISDPQQDLLDSAPMDFADVALIEPSTQFILFSEMLRHIMDQINILMGLPCPWSSKSAWTGLLTCQRYRDMLNSELGSVEDGWTTRPAKLMEINRITKTMLDEFTMMGIY</sequence>